<dbReference type="EMBL" id="BAAAWD010000001">
    <property type="protein sequence ID" value="GAA2984646.1"/>
    <property type="molecule type" value="Genomic_DNA"/>
</dbReference>
<evidence type="ECO:0000256" key="5">
    <source>
        <dbReference type="ARBA" id="ARBA00023012"/>
    </source>
</evidence>
<dbReference type="InterPro" id="IPR003594">
    <property type="entry name" value="HATPase_dom"/>
</dbReference>
<keyword evidence="9" id="KW-1185">Reference proteome</keyword>
<dbReference type="PRINTS" id="PR00344">
    <property type="entry name" value="BCTRLSENSOR"/>
</dbReference>
<comment type="catalytic activity">
    <reaction evidence="1">
        <text>ATP + protein L-histidine = ADP + protein N-phospho-L-histidine.</text>
        <dbReference type="EC" id="2.7.13.3"/>
    </reaction>
</comment>
<dbReference type="PANTHER" id="PTHR24421">
    <property type="entry name" value="NITRATE/NITRITE SENSOR PROTEIN NARX-RELATED"/>
    <property type="match status" value="1"/>
</dbReference>
<dbReference type="Proteomes" id="UP001499930">
    <property type="component" value="Unassembled WGS sequence"/>
</dbReference>
<keyword evidence="5" id="KW-0902">Two-component regulatory system</keyword>
<reference evidence="8 9" key="1">
    <citation type="journal article" date="2019" name="Int. J. Syst. Evol. Microbiol.">
        <title>The Global Catalogue of Microorganisms (GCM) 10K type strain sequencing project: providing services to taxonomists for standard genome sequencing and annotation.</title>
        <authorList>
            <consortium name="The Broad Institute Genomics Platform"/>
            <consortium name="The Broad Institute Genome Sequencing Center for Infectious Disease"/>
            <person name="Wu L."/>
            <person name="Ma J."/>
        </authorList>
    </citation>
    <scope>NUCLEOTIDE SEQUENCE [LARGE SCALE GENOMIC DNA]</scope>
    <source>
        <strain evidence="8 9">JCM 3106</strain>
    </source>
</reference>
<keyword evidence="3" id="KW-0808">Transferase</keyword>
<accession>A0ABN3XQH3</accession>
<evidence type="ECO:0000259" key="7">
    <source>
        <dbReference type="Pfam" id="PF02518"/>
    </source>
</evidence>
<evidence type="ECO:0000256" key="2">
    <source>
        <dbReference type="ARBA" id="ARBA00012438"/>
    </source>
</evidence>
<evidence type="ECO:0000313" key="8">
    <source>
        <dbReference type="EMBL" id="GAA2984646.1"/>
    </source>
</evidence>
<name>A0ABN3XQH3_9ACTN</name>
<evidence type="ECO:0000256" key="4">
    <source>
        <dbReference type="ARBA" id="ARBA00022777"/>
    </source>
</evidence>
<proteinExistence type="predicted"/>
<evidence type="ECO:0000256" key="6">
    <source>
        <dbReference type="SAM" id="MobiDB-lite"/>
    </source>
</evidence>
<dbReference type="Gene3D" id="3.30.565.10">
    <property type="entry name" value="Histidine kinase-like ATPase, C-terminal domain"/>
    <property type="match status" value="1"/>
</dbReference>
<dbReference type="Pfam" id="PF02518">
    <property type="entry name" value="HATPase_c"/>
    <property type="match status" value="1"/>
</dbReference>
<comment type="caution">
    <text evidence="8">The sequence shown here is derived from an EMBL/GenBank/DDBJ whole genome shotgun (WGS) entry which is preliminary data.</text>
</comment>
<evidence type="ECO:0000256" key="1">
    <source>
        <dbReference type="ARBA" id="ARBA00000085"/>
    </source>
</evidence>
<feature type="region of interest" description="Disordered" evidence="6">
    <location>
        <begin position="117"/>
        <end position="141"/>
    </location>
</feature>
<dbReference type="RefSeq" id="WP_344886628.1">
    <property type="nucleotide sequence ID" value="NZ_BAAAWD010000001.1"/>
</dbReference>
<dbReference type="InterPro" id="IPR050482">
    <property type="entry name" value="Sensor_HK_TwoCompSys"/>
</dbReference>
<dbReference type="InterPro" id="IPR004358">
    <property type="entry name" value="Sig_transdc_His_kin-like_C"/>
</dbReference>
<dbReference type="SUPFAM" id="SSF55874">
    <property type="entry name" value="ATPase domain of HSP90 chaperone/DNA topoisomerase II/histidine kinase"/>
    <property type="match status" value="1"/>
</dbReference>
<dbReference type="EC" id="2.7.13.3" evidence="2"/>
<dbReference type="InterPro" id="IPR036890">
    <property type="entry name" value="HATPase_C_sf"/>
</dbReference>
<sequence>MSEELRVRDDRSRSLARALEGYLTEWSERTGIAVEIWALPGRDVPASFTEVVLAVLEEALANVERHSRARTVSVAVTHGRGGLRMTISDDGVGFFGEARGRGVVAMRAHVRRLGGSLGVNGSPGEGTTVTGVLPLRRQDRE</sequence>
<protein>
    <recommendedName>
        <fullName evidence="2">histidine kinase</fullName>
        <ecNumber evidence="2">2.7.13.3</ecNumber>
    </recommendedName>
</protein>
<evidence type="ECO:0000313" key="9">
    <source>
        <dbReference type="Proteomes" id="UP001499930"/>
    </source>
</evidence>
<organism evidence="8 9">
    <name type="scientific">Streptosporangium longisporum</name>
    <dbReference type="NCBI Taxonomy" id="46187"/>
    <lineage>
        <taxon>Bacteria</taxon>
        <taxon>Bacillati</taxon>
        <taxon>Actinomycetota</taxon>
        <taxon>Actinomycetes</taxon>
        <taxon>Streptosporangiales</taxon>
        <taxon>Streptosporangiaceae</taxon>
        <taxon>Streptosporangium</taxon>
    </lineage>
</organism>
<dbReference type="PANTHER" id="PTHR24421:SF10">
    <property type="entry name" value="NITRATE_NITRITE SENSOR PROTEIN NARQ"/>
    <property type="match status" value="1"/>
</dbReference>
<feature type="domain" description="Histidine kinase/HSP90-like ATPase" evidence="7">
    <location>
        <begin position="54"/>
        <end position="136"/>
    </location>
</feature>
<keyword evidence="4" id="KW-0418">Kinase</keyword>
<dbReference type="CDD" id="cd16917">
    <property type="entry name" value="HATPase_UhpB-NarQ-NarX-like"/>
    <property type="match status" value="1"/>
</dbReference>
<evidence type="ECO:0000256" key="3">
    <source>
        <dbReference type="ARBA" id="ARBA00022679"/>
    </source>
</evidence>
<gene>
    <name evidence="8" type="ORF">GCM10017559_00270</name>
</gene>